<evidence type="ECO:0000256" key="3">
    <source>
        <dbReference type="SAM" id="MobiDB-lite"/>
    </source>
</evidence>
<name>A0A7S0NAT3_9CHLO</name>
<dbReference type="CDD" id="cd12823">
    <property type="entry name" value="Mrs2_Mfm1p-like"/>
    <property type="match status" value="1"/>
</dbReference>
<dbReference type="AlphaFoldDB" id="A0A7S0NAT3"/>
<evidence type="ECO:0000313" key="4">
    <source>
        <dbReference type="EMBL" id="CAD8663186.1"/>
    </source>
</evidence>
<gene>
    <name evidence="4" type="ORF">CLEI1391_LOCUS519</name>
</gene>
<keyword evidence="2" id="KW-0460">Magnesium</keyword>
<keyword evidence="2" id="KW-0406">Ion transport</keyword>
<dbReference type="Gene3D" id="2.40.128.330">
    <property type="match status" value="1"/>
</dbReference>
<dbReference type="Pfam" id="PF22099">
    <property type="entry name" value="MRS2-like"/>
    <property type="match status" value="2"/>
</dbReference>
<protein>
    <recommendedName>
        <fullName evidence="2">Magnesium transporter</fullName>
    </recommendedName>
</protein>
<reference evidence="4" key="1">
    <citation type="submission" date="2021-01" db="EMBL/GenBank/DDBJ databases">
        <authorList>
            <person name="Corre E."/>
            <person name="Pelletier E."/>
            <person name="Niang G."/>
            <person name="Scheremetjew M."/>
            <person name="Finn R."/>
            <person name="Kale V."/>
            <person name="Holt S."/>
            <person name="Cochrane G."/>
            <person name="Meng A."/>
            <person name="Brown T."/>
            <person name="Cohen L."/>
        </authorList>
    </citation>
    <scope>NUCLEOTIDE SEQUENCE</scope>
    <source>
        <strain evidence="4">SAG 11-49</strain>
    </source>
</reference>
<keyword evidence="2" id="KW-0813">Transport</keyword>
<sequence>MGKIPSPFDAASTDSSSPVPTISDGHAATTTNSSSDSNAIFTRLSLVPPPPRFSKHKRKKEEKPTALMRAWVRIDAHGESSIVHADKMSLSTQLGIQARDLRLLESTLANQTSVILCRERAILINMAFVKAIITTAAVYIVSPDDPASIAFLNELKQRLHAPLAASKSAGRLAGGAPPTALPLGELSFELKVLEICLDELTCDVDERATQLEDMAYPTVEAMAERVQPSLLERVRRIKTRLSALLKVAETFREVLEALLDDDKDMWEMNLSAKEAARAAAEEAAHAALDGLRSMALEAVHEEEVMDHGDEPPSLLQAMSPARSLEPGAMMGGSPPGPASREWTPLSRLSRRSMTSWRSGTSATSSHSSIMNEEIAEVEMLLEAYFMHIDNVYNRLKTLGEYIEDTEDLVNIKLDAQRNRLISCDLAMAGVNTINTCLMGLAGYFAMNLTHMGTSLPNPEDDPPEGAPRVFTELMVISSFGTYLVLGAFLSYMLYRGVMQFAR</sequence>
<feature type="region of interest" description="Disordered" evidence="3">
    <location>
        <begin position="324"/>
        <end position="343"/>
    </location>
</feature>
<dbReference type="PANTHER" id="PTHR13890">
    <property type="entry name" value="RNA SPLICING PROTEIN MRS2, MITOCHONDRIAL"/>
    <property type="match status" value="1"/>
</dbReference>
<dbReference type="Gene3D" id="1.20.58.340">
    <property type="entry name" value="Magnesium transport protein CorA, transmembrane region"/>
    <property type="match status" value="1"/>
</dbReference>
<dbReference type="InterPro" id="IPR039204">
    <property type="entry name" value="MRS2-like"/>
</dbReference>
<organism evidence="4">
    <name type="scientific">Chlamydomonas leiostraca</name>
    <dbReference type="NCBI Taxonomy" id="1034604"/>
    <lineage>
        <taxon>Eukaryota</taxon>
        <taxon>Viridiplantae</taxon>
        <taxon>Chlorophyta</taxon>
        <taxon>core chlorophytes</taxon>
        <taxon>Chlorophyceae</taxon>
        <taxon>CS clade</taxon>
        <taxon>Chlamydomonadales</taxon>
        <taxon>Chlamydomonadaceae</taxon>
        <taxon>Chlamydomonas</taxon>
    </lineage>
</organism>
<evidence type="ECO:0000256" key="1">
    <source>
        <dbReference type="ARBA" id="ARBA00007535"/>
    </source>
</evidence>
<comment type="function">
    <text evidence="2">Magnesium transporter that may mediate the influx of magnesium.</text>
</comment>
<dbReference type="EMBL" id="HBFB01001073">
    <property type="protein sequence ID" value="CAD8663186.1"/>
    <property type="molecule type" value="Transcribed_RNA"/>
</dbReference>
<keyword evidence="2" id="KW-0472">Membrane</keyword>
<accession>A0A7S0NAT3</accession>
<keyword evidence="2" id="KW-0812">Transmembrane</keyword>
<feature type="transmembrane region" description="Helical" evidence="2">
    <location>
        <begin position="473"/>
        <end position="494"/>
    </location>
</feature>
<feature type="region of interest" description="Disordered" evidence="3">
    <location>
        <begin position="1"/>
        <end position="36"/>
    </location>
</feature>
<comment type="subcellular location">
    <subcellularLocation>
        <location evidence="2">Membrane</location>
        <topology evidence="2">Multi-pass membrane protein</topology>
    </subcellularLocation>
</comment>
<proteinExistence type="inferred from homology"/>
<comment type="caution">
    <text evidence="2">Lacks conserved residue(s) required for the propagation of feature annotation.</text>
</comment>
<feature type="compositionally biased region" description="Low complexity" evidence="3">
    <location>
        <begin position="27"/>
        <end position="36"/>
    </location>
</feature>
<dbReference type="PANTHER" id="PTHR13890:SF31">
    <property type="entry name" value="MAGNESIUM TRANSPORTER MRS2-2-RELATED"/>
    <property type="match status" value="1"/>
</dbReference>
<evidence type="ECO:0000256" key="2">
    <source>
        <dbReference type="RuleBase" id="RU366041"/>
    </source>
</evidence>
<comment type="similarity">
    <text evidence="1 2">Belongs to the CorA metal ion transporter (MIT) (TC 1.A.35.5) family.</text>
</comment>
<dbReference type="GO" id="GO:0016020">
    <property type="term" value="C:membrane"/>
    <property type="evidence" value="ECO:0007669"/>
    <property type="project" value="UniProtKB-SubCell"/>
</dbReference>
<keyword evidence="2" id="KW-1133">Transmembrane helix</keyword>
<dbReference type="GO" id="GO:0015095">
    <property type="term" value="F:magnesium ion transmembrane transporter activity"/>
    <property type="evidence" value="ECO:0007669"/>
    <property type="project" value="TreeGrafter"/>
</dbReference>